<dbReference type="Pfam" id="PF09696">
    <property type="entry name" value="Ctf8"/>
    <property type="match status" value="1"/>
</dbReference>
<proteinExistence type="predicted"/>
<keyword evidence="2" id="KW-1185">Reference proteome</keyword>
<gene>
    <name evidence="1" type="ordered locus">PAS_chr2-1_0754</name>
</gene>
<dbReference type="AlphaFoldDB" id="C4R1N2"/>
<dbReference type="FunCoup" id="C4R1N2">
    <property type="interactions" value="60"/>
</dbReference>
<dbReference type="GO" id="GO:0007064">
    <property type="term" value="P:mitotic sister chromatid cohesion"/>
    <property type="evidence" value="ECO:0007669"/>
    <property type="project" value="InterPro"/>
</dbReference>
<dbReference type="InParanoid" id="C4R1N2"/>
<dbReference type="GO" id="GO:0031390">
    <property type="term" value="C:Ctf18 RFC-like complex"/>
    <property type="evidence" value="ECO:0007669"/>
    <property type="project" value="InterPro"/>
</dbReference>
<dbReference type="RefSeq" id="XP_002491686.1">
    <property type="nucleotide sequence ID" value="XM_002491641.1"/>
</dbReference>
<dbReference type="SMR" id="C4R1N2"/>
<dbReference type="HOGENOM" id="CLU_090690_1_0_1"/>
<dbReference type="Proteomes" id="UP000000314">
    <property type="component" value="Chromosome 2"/>
</dbReference>
<dbReference type="KEGG" id="ppa:PAS_chr2-1_0754"/>
<dbReference type="InterPro" id="IPR018607">
    <property type="entry name" value="Ctf8"/>
</dbReference>
<dbReference type="OrthoDB" id="121932at2759"/>
<organism evidence="1 2">
    <name type="scientific">Komagataella phaffii (strain GS115 / ATCC 20864)</name>
    <name type="common">Yeast</name>
    <name type="synonym">Pichia pastoris</name>
    <dbReference type="NCBI Taxonomy" id="644223"/>
    <lineage>
        <taxon>Eukaryota</taxon>
        <taxon>Fungi</taxon>
        <taxon>Dikarya</taxon>
        <taxon>Ascomycota</taxon>
        <taxon>Saccharomycotina</taxon>
        <taxon>Pichiomycetes</taxon>
        <taxon>Pichiales</taxon>
        <taxon>Pichiaceae</taxon>
        <taxon>Komagataella</taxon>
    </lineage>
</organism>
<sequence>MPSVKIDCSQLHKILSNSEYPQDSVIATPHGLVVVEIQGVLNLPTEVTSKLNEERTDSKTIIEDNLSGVLPDELSQQEKGQADRMAIKIGELQFSEGSDQVTLLVNNTQRLNGTVEKLNPPLGLLKFTNSVHESGKQVHLIDIIEKKCVFKTRPLPV</sequence>
<reference evidence="1 2" key="1">
    <citation type="journal article" date="2009" name="Nat. Biotechnol.">
        <title>Genome sequence of the recombinant protein production host Pichia pastoris.</title>
        <authorList>
            <person name="De Schutter K."/>
            <person name="Lin Y.C."/>
            <person name="Tiels P."/>
            <person name="Van Hecke A."/>
            <person name="Glinka S."/>
            <person name="Weber-Lehmann J."/>
            <person name="Rouze P."/>
            <person name="Van de Peer Y."/>
            <person name="Callewaert N."/>
        </authorList>
    </citation>
    <scope>NUCLEOTIDE SEQUENCE [LARGE SCALE GENOMIC DNA]</scope>
    <source>
        <strain evidence="2">GS115 / ATCC 20864</strain>
    </source>
</reference>
<name>C4R1N2_KOMPG</name>
<evidence type="ECO:0000313" key="1">
    <source>
        <dbReference type="EMBL" id="CAY69406.1"/>
    </source>
</evidence>
<accession>C4R1N2</accession>
<protein>
    <submittedName>
        <fullName evidence="1">Uncharacterized protein</fullName>
    </submittedName>
</protein>
<dbReference type="eggNOG" id="KOG4487">
    <property type="taxonomic scope" value="Eukaryota"/>
</dbReference>
<dbReference type="STRING" id="644223.C4R1N2"/>
<dbReference type="EMBL" id="FN392320">
    <property type="protein sequence ID" value="CAY69406.1"/>
    <property type="molecule type" value="Genomic_DNA"/>
</dbReference>
<evidence type="ECO:0000313" key="2">
    <source>
        <dbReference type="Proteomes" id="UP000000314"/>
    </source>
</evidence>
<dbReference type="GeneID" id="8198952"/>